<protein>
    <submittedName>
        <fullName evidence="2">Uncharacterized protein</fullName>
    </submittedName>
</protein>
<accession>M2SXZ8</accession>
<dbReference type="AlphaFoldDB" id="M2SXZ8"/>
<evidence type="ECO:0000313" key="3">
    <source>
        <dbReference type="Proteomes" id="UP000016934"/>
    </source>
</evidence>
<feature type="compositionally biased region" description="Basic residues" evidence="1">
    <location>
        <begin position="60"/>
        <end position="69"/>
    </location>
</feature>
<organism evidence="2 3">
    <name type="scientific">Cochliobolus sativus (strain ND90Pr / ATCC 201652)</name>
    <name type="common">Common root rot and spot blotch fungus</name>
    <name type="synonym">Bipolaris sorokiniana</name>
    <dbReference type="NCBI Taxonomy" id="665912"/>
    <lineage>
        <taxon>Eukaryota</taxon>
        <taxon>Fungi</taxon>
        <taxon>Dikarya</taxon>
        <taxon>Ascomycota</taxon>
        <taxon>Pezizomycotina</taxon>
        <taxon>Dothideomycetes</taxon>
        <taxon>Pleosporomycetidae</taxon>
        <taxon>Pleosporales</taxon>
        <taxon>Pleosporineae</taxon>
        <taxon>Pleosporaceae</taxon>
        <taxon>Bipolaris</taxon>
    </lineage>
</organism>
<evidence type="ECO:0000256" key="1">
    <source>
        <dbReference type="SAM" id="MobiDB-lite"/>
    </source>
</evidence>
<dbReference type="Proteomes" id="UP000016934">
    <property type="component" value="Unassembled WGS sequence"/>
</dbReference>
<reference evidence="2 3" key="1">
    <citation type="journal article" date="2012" name="PLoS Pathog.">
        <title>Diverse lifestyles and strategies of plant pathogenesis encoded in the genomes of eighteen Dothideomycetes fungi.</title>
        <authorList>
            <person name="Ohm R.A."/>
            <person name="Feau N."/>
            <person name="Henrissat B."/>
            <person name="Schoch C.L."/>
            <person name="Horwitz B.A."/>
            <person name="Barry K.W."/>
            <person name="Condon B.J."/>
            <person name="Copeland A.C."/>
            <person name="Dhillon B."/>
            <person name="Glaser F."/>
            <person name="Hesse C.N."/>
            <person name="Kosti I."/>
            <person name="LaButti K."/>
            <person name="Lindquist E.A."/>
            <person name="Lucas S."/>
            <person name="Salamov A.A."/>
            <person name="Bradshaw R.E."/>
            <person name="Ciuffetti L."/>
            <person name="Hamelin R.C."/>
            <person name="Kema G.H.J."/>
            <person name="Lawrence C."/>
            <person name="Scott J.A."/>
            <person name="Spatafora J.W."/>
            <person name="Turgeon B.G."/>
            <person name="de Wit P.J.G.M."/>
            <person name="Zhong S."/>
            <person name="Goodwin S.B."/>
            <person name="Grigoriev I.V."/>
        </authorList>
    </citation>
    <scope>NUCLEOTIDE SEQUENCE [LARGE SCALE GENOMIC DNA]</scope>
    <source>
        <strain evidence="3">ND90Pr / ATCC 201652</strain>
    </source>
</reference>
<name>M2SXZ8_COCSN</name>
<dbReference type="EMBL" id="KB445648">
    <property type="protein sequence ID" value="EMD61672.1"/>
    <property type="molecule type" value="Genomic_DNA"/>
</dbReference>
<feature type="region of interest" description="Disordered" evidence="1">
    <location>
        <begin position="53"/>
        <end position="72"/>
    </location>
</feature>
<dbReference type="KEGG" id="bsc:COCSADRAFT_39370"/>
<dbReference type="OMA" id="YTISHKY"/>
<dbReference type="RefSeq" id="XP_007702635.1">
    <property type="nucleotide sequence ID" value="XM_007704445.1"/>
</dbReference>
<dbReference type="HOGENOM" id="CLU_1815620_0_0_1"/>
<sequence length="154" mass="17651">MAMSAPDTSFYTISHKYVEHSTIIYETPFSPTARNALPACFSNHPKPHLVTSCPVDKPRSRQSHIRYPHPSRFSSRPRLIQPIPRQMHHPRTLEHDLNHNPQRHLGSVYTFSPPFSHTAFIRSTIAMPVAHTQWRIAACNLSAYTLCIPPHPWS</sequence>
<dbReference type="OrthoDB" id="10344199at2759"/>
<keyword evidence="3" id="KW-1185">Reference proteome</keyword>
<evidence type="ECO:0000313" key="2">
    <source>
        <dbReference type="EMBL" id="EMD61672.1"/>
    </source>
</evidence>
<gene>
    <name evidence="2" type="ORF">COCSADRAFT_39370</name>
</gene>
<proteinExistence type="predicted"/>
<reference evidence="3" key="2">
    <citation type="journal article" date="2013" name="PLoS Genet.">
        <title>Comparative genome structure, secondary metabolite, and effector coding capacity across Cochliobolus pathogens.</title>
        <authorList>
            <person name="Condon B.J."/>
            <person name="Leng Y."/>
            <person name="Wu D."/>
            <person name="Bushley K.E."/>
            <person name="Ohm R.A."/>
            <person name="Otillar R."/>
            <person name="Martin J."/>
            <person name="Schackwitz W."/>
            <person name="Grimwood J."/>
            <person name="MohdZainudin N."/>
            <person name="Xue C."/>
            <person name="Wang R."/>
            <person name="Manning V.A."/>
            <person name="Dhillon B."/>
            <person name="Tu Z.J."/>
            <person name="Steffenson B.J."/>
            <person name="Salamov A."/>
            <person name="Sun H."/>
            <person name="Lowry S."/>
            <person name="LaButti K."/>
            <person name="Han J."/>
            <person name="Copeland A."/>
            <person name="Lindquist E."/>
            <person name="Barry K."/>
            <person name="Schmutz J."/>
            <person name="Baker S.E."/>
            <person name="Ciuffetti L.M."/>
            <person name="Grigoriev I.V."/>
            <person name="Zhong S."/>
            <person name="Turgeon B.G."/>
        </authorList>
    </citation>
    <scope>NUCLEOTIDE SEQUENCE [LARGE SCALE GENOMIC DNA]</scope>
    <source>
        <strain evidence="3">ND90Pr / ATCC 201652</strain>
    </source>
</reference>
<dbReference type="GeneID" id="19139483"/>